<name>A0ABS7EJG1_9GAMM</name>
<sequence>MLNSKLIHPEILAALGKSGHFSQILIADGNFPMAGNVGPNAKQVYLNLAPGMVDSVTVLQALISATPFQAATVMEPPADYQPEIHTEFKSILGADVSWQHMERWSFYDKIKSPATTLMIATGEQRRFANLLLEVGVVKLPSESF</sequence>
<dbReference type="PANTHER" id="PTHR31690">
    <property type="entry name" value="FUCOSE MUTAROTASE"/>
    <property type="match status" value="1"/>
</dbReference>
<dbReference type="RefSeq" id="WP_220104581.1">
    <property type="nucleotide sequence ID" value="NZ_JAHZSS010000016.1"/>
</dbReference>
<organism evidence="4 5">
    <name type="scientific">Neiella holothuriorum</name>
    <dbReference type="NCBI Taxonomy" id="2870530"/>
    <lineage>
        <taxon>Bacteria</taxon>
        <taxon>Pseudomonadati</taxon>
        <taxon>Pseudomonadota</taxon>
        <taxon>Gammaproteobacteria</taxon>
        <taxon>Alteromonadales</taxon>
        <taxon>Echinimonadaceae</taxon>
        <taxon>Neiella</taxon>
    </lineage>
</organism>
<dbReference type="Gene3D" id="3.40.1650.10">
    <property type="entry name" value="RbsD-like domain"/>
    <property type="match status" value="1"/>
</dbReference>
<evidence type="ECO:0000256" key="1">
    <source>
        <dbReference type="ARBA" id="ARBA00000223"/>
    </source>
</evidence>
<dbReference type="SUPFAM" id="SSF102546">
    <property type="entry name" value="RbsD-like"/>
    <property type="match status" value="1"/>
</dbReference>
<comment type="catalytic activity">
    <reaction evidence="3">
        <text>alpha-L-fucose = beta-L-fucose</text>
        <dbReference type="Rhea" id="RHEA:25580"/>
        <dbReference type="ChEBI" id="CHEBI:42548"/>
        <dbReference type="ChEBI" id="CHEBI:42589"/>
        <dbReference type="EC" id="5.1.3.29"/>
    </reaction>
</comment>
<keyword evidence="2" id="KW-0413">Isomerase</keyword>
<evidence type="ECO:0000313" key="4">
    <source>
        <dbReference type="EMBL" id="MBW8191906.1"/>
    </source>
</evidence>
<dbReference type="Proteomes" id="UP001166251">
    <property type="component" value="Unassembled WGS sequence"/>
</dbReference>
<proteinExistence type="predicted"/>
<comment type="caution">
    <text evidence="4">The sequence shown here is derived from an EMBL/GenBank/DDBJ whole genome shotgun (WGS) entry which is preliminary data.</text>
</comment>
<evidence type="ECO:0000256" key="3">
    <source>
        <dbReference type="ARBA" id="ARBA00036324"/>
    </source>
</evidence>
<dbReference type="EMBL" id="JAHZSS010000016">
    <property type="protein sequence ID" value="MBW8191906.1"/>
    <property type="molecule type" value="Genomic_DNA"/>
</dbReference>
<evidence type="ECO:0000313" key="5">
    <source>
        <dbReference type="Proteomes" id="UP001166251"/>
    </source>
</evidence>
<dbReference type="InterPro" id="IPR023750">
    <property type="entry name" value="RbsD-like_sf"/>
</dbReference>
<comment type="catalytic activity">
    <reaction evidence="1">
        <text>beta-D-ribopyranose = beta-D-ribofuranose</text>
        <dbReference type="Rhea" id="RHEA:25432"/>
        <dbReference type="ChEBI" id="CHEBI:27476"/>
        <dbReference type="ChEBI" id="CHEBI:47002"/>
        <dbReference type="EC" id="5.4.99.62"/>
    </reaction>
</comment>
<accession>A0ABS7EJG1</accession>
<keyword evidence="5" id="KW-1185">Reference proteome</keyword>
<reference evidence="4" key="1">
    <citation type="submission" date="2021-07" db="EMBL/GenBank/DDBJ databases">
        <title>Neiella marina sp. nov., isolated from the intestinal content of sea cucumber Apostichopus japonicus.</title>
        <authorList>
            <person name="Bai X."/>
        </authorList>
    </citation>
    <scope>NUCLEOTIDE SEQUENCE</scope>
    <source>
        <strain evidence="4">126</strain>
    </source>
</reference>
<dbReference type="InterPro" id="IPR007721">
    <property type="entry name" value="RbsD_FucU"/>
</dbReference>
<gene>
    <name evidence="4" type="ORF">K0504_12740</name>
</gene>
<dbReference type="Pfam" id="PF05025">
    <property type="entry name" value="RbsD_FucU"/>
    <property type="match status" value="1"/>
</dbReference>
<dbReference type="PANTHER" id="PTHR31690:SF4">
    <property type="entry name" value="FUCOSE MUTAROTASE"/>
    <property type="match status" value="1"/>
</dbReference>
<dbReference type="InterPro" id="IPR050443">
    <property type="entry name" value="RbsD/FucU_mutarotase"/>
</dbReference>
<protein>
    <submittedName>
        <fullName evidence="4">RbsD/FucU family protein</fullName>
    </submittedName>
</protein>
<evidence type="ECO:0000256" key="2">
    <source>
        <dbReference type="ARBA" id="ARBA00023235"/>
    </source>
</evidence>